<feature type="compositionally biased region" description="Basic and acidic residues" evidence="1">
    <location>
        <begin position="11"/>
        <end position="20"/>
    </location>
</feature>
<evidence type="ECO:0000313" key="5">
    <source>
        <dbReference type="Proteomes" id="UP001152797"/>
    </source>
</evidence>
<keyword evidence="2" id="KW-0472">Membrane</keyword>
<reference evidence="3" key="1">
    <citation type="submission" date="2022-10" db="EMBL/GenBank/DDBJ databases">
        <authorList>
            <person name="Chen Y."/>
            <person name="Dougan E. K."/>
            <person name="Chan C."/>
            <person name="Rhodes N."/>
            <person name="Thang M."/>
        </authorList>
    </citation>
    <scope>NUCLEOTIDE SEQUENCE</scope>
</reference>
<dbReference type="AlphaFoldDB" id="A0A9P1M6M1"/>
<evidence type="ECO:0000313" key="4">
    <source>
        <dbReference type="EMBL" id="CAL1173875.1"/>
    </source>
</evidence>
<accession>A0A9P1M6M1</accession>
<dbReference type="EMBL" id="CAMXCT030006814">
    <property type="protein sequence ID" value="CAL4807812.1"/>
    <property type="molecule type" value="Genomic_DNA"/>
</dbReference>
<keyword evidence="2" id="KW-1133">Transmembrane helix</keyword>
<evidence type="ECO:0000313" key="3">
    <source>
        <dbReference type="EMBL" id="CAI4020500.1"/>
    </source>
</evidence>
<gene>
    <name evidence="3" type="ORF">C1SCF055_LOCUS44913</name>
</gene>
<protein>
    <submittedName>
        <fullName evidence="3">Uncharacterized protein</fullName>
    </submittedName>
</protein>
<proteinExistence type="predicted"/>
<dbReference type="OrthoDB" id="94691at2759"/>
<feature type="region of interest" description="Disordered" evidence="1">
    <location>
        <begin position="1"/>
        <end position="26"/>
    </location>
</feature>
<keyword evidence="2" id="KW-0812">Transmembrane</keyword>
<comment type="caution">
    <text evidence="3">The sequence shown here is derived from an EMBL/GenBank/DDBJ whole genome shotgun (WGS) entry which is preliminary data.</text>
</comment>
<dbReference type="EMBL" id="CAMXCT010006814">
    <property type="protein sequence ID" value="CAI4020500.1"/>
    <property type="molecule type" value="Genomic_DNA"/>
</dbReference>
<feature type="transmembrane region" description="Helical" evidence="2">
    <location>
        <begin position="71"/>
        <end position="93"/>
    </location>
</feature>
<feature type="transmembrane region" description="Helical" evidence="2">
    <location>
        <begin position="343"/>
        <end position="367"/>
    </location>
</feature>
<organism evidence="3">
    <name type="scientific">Cladocopium goreaui</name>
    <dbReference type="NCBI Taxonomy" id="2562237"/>
    <lineage>
        <taxon>Eukaryota</taxon>
        <taxon>Sar</taxon>
        <taxon>Alveolata</taxon>
        <taxon>Dinophyceae</taxon>
        <taxon>Suessiales</taxon>
        <taxon>Symbiodiniaceae</taxon>
        <taxon>Cladocopium</taxon>
    </lineage>
</organism>
<dbReference type="Proteomes" id="UP001152797">
    <property type="component" value="Unassembled WGS sequence"/>
</dbReference>
<keyword evidence="5" id="KW-1185">Reference proteome</keyword>
<reference evidence="4" key="2">
    <citation type="submission" date="2024-04" db="EMBL/GenBank/DDBJ databases">
        <authorList>
            <person name="Chen Y."/>
            <person name="Shah S."/>
            <person name="Dougan E. K."/>
            <person name="Thang M."/>
            <person name="Chan C."/>
        </authorList>
    </citation>
    <scope>NUCLEOTIDE SEQUENCE [LARGE SCALE GENOMIC DNA]</scope>
</reference>
<name>A0A9P1M6M1_9DINO</name>
<evidence type="ECO:0000256" key="2">
    <source>
        <dbReference type="SAM" id="Phobius"/>
    </source>
</evidence>
<dbReference type="EMBL" id="CAMXCT020006814">
    <property type="protein sequence ID" value="CAL1173875.1"/>
    <property type="molecule type" value="Genomic_DNA"/>
</dbReference>
<feature type="transmembrane region" description="Helical" evidence="2">
    <location>
        <begin position="373"/>
        <end position="390"/>
    </location>
</feature>
<feature type="compositionally biased region" description="Polar residues" evidence="1">
    <location>
        <begin position="1"/>
        <end position="10"/>
    </location>
</feature>
<evidence type="ECO:0000256" key="1">
    <source>
        <dbReference type="SAM" id="MobiDB-lite"/>
    </source>
</evidence>
<sequence length="405" mass="45719">MLQPHSSVSSCEDRGGEERPRRRNVAGPAAVCPTLGKSQEEPPSRINDKMLLCLQTCCSDAEPMCWQILQLICYIVIFGASLALVVLWAYVIFPFQKPEMGFRANWVFNFVAHPVANYIVEMGMQLVMSFSVSAVEFLMGNVIQKLGNWWNVPIHIVRELGTCMKLPVIVFKASILSEAKGLWVFLSMVLPEVLQVGCSVMMVLFNLLSNNTQIQEAFATVRSRQQFVQACCISYYEFKCVQQRLKHIVQSCKTTSKKDLERMAWTWRNDHDLLNEISSSLTATVMLEVCEVMAPVIYIGLLLCLQSNTFLANNASYFVGLANANFQESLIANSFSLLLEASLLLVTELCVRAVIGMSFCSFIGSVLRCDFRFWLSTLSMAYIAWLTMVVQHTGHDLKFQFSWLP</sequence>